<proteinExistence type="predicted"/>
<gene>
    <name evidence="2" type="ORF">GCM10010145_46860</name>
</gene>
<feature type="compositionally biased region" description="Low complexity" evidence="1">
    <location>
        <begin position="114"/>
        <end position="123"/>
    </location>
</feature>
<protein>
    <submittedName>
        <fullName evidence="2">Uncharacterized protein</fullName>
    </submittedName>
</protein>
<evidence type="ECO:0000256" key="1">
    <source>
        <dbReference type="SAM" id="MobiDB-lite"/>
    </source>
</evidence>
<evidence type="ECO:0000313" key="3">
    <source>
        <dbReference type="Proteomes" id="UP000620156"/>
    </source>
</evidence>
<feature type="region of interest" description="Disordered" evidence="1">
    <location>
        <begin position="1"/>
        <end position="29"/>
    </location>
</feature>
<feature type="region of interest" description="Disordered" evidence="1">
    <location>
        <begin position="98"/>
        <end position="123"/>
    </location>
</feature>
<reference evidence="2" key="2">
    <citation type="submission" date="2020-09" db="EMBL/GenBank/DDBJ databases">
        <authorList>
            <person name="Sun Q."/>
            <person name="Ohkuma M."/>
        </authorList>
    </citation>
    <scope>NUCLEOTIDE SEQUENCE</scope>
    <source>
        <strain evidence="2">JCM 3131</strain>
    </source>
</reference>
<reference evidence="2" key="1">
    <citation type="journal article" date="2014" name="Int. J. Syst. Evol. Microbiol.">
        <title>Complete genome sequence of Corynebacterium casei LMG S-19264T (=DSM 44701T), isolated from a smear-ripened cheese.</title>
        <authorList>
            <consortium name="US DOE Joint Genome Institute (JGI-PGF)"/>
            <person name="Walter F."/>
            <person name="Albersmeier A."/>
            <person name="Kalinowski J."/>
            <person name="Ruckert C."/>
        </authorList>
    </citation>
    <scope>NUCLEOTIDE SEQUENCE</scope>
    <source>
        <strain evidence="2">JCM 3131</strain>
    </source>
</reference>
<dbReference type="EMBL" id="BMQK01000012">
    <property type="protein sequence ID" value="GGQ71933.1"/>
    <property type="molecule type" value="Genomic_DNA"/>
</dbReference>
<accession>A0A918BII4</accession>
<dbReference type="AlphaFoldDB" id="A0A918BII4"/>
<dbReference type="Proteomes" id="UP000620156">
    <property type="component" value="Unassembled WGS sequence"/>
</dbReference>
<organism evidence="2 3">
    <name type="scientific">Streptomyces ruber</name>
    <dbReference type="NCBI Taxonomy" id="83378"/>
    <lineage>
        <taxon>Bacteria</taxon>
        <taxon>Bacillati</taxon>
        <taxon>Actinomycetota</taxon>
        <taxon>Actinomycetes</taxon>
        <taxon>Kitasatosporales</taxon>
        <taxon>Streptomycetaceae</taxon>
        <taxon>Streptomyces</taxon>
    </lineage>
</organism>
<comment type="caution">
    <text evidence="2">The sequence shown here is derived from an EMBL/GenBank/DDBJ whole genome shotgun (WGS) entry which is preliminary data.</text>
</comment>
<evidence type="ECO:0000313" key="2">
    <source>
        <dbReference type="EMBL" id="GGQ71933.1"/>
    </source>
</evidence>
<keyword evidence="3" id="KW-1185">Reference proteome</keyword>
<name>A0A918BII4_9ACTN</name>
<feature type="compositionally biased region" description="Low complexity" evidence="1">
    <location>
        <begin position="12"/>
        <end position="29"/>
    </location>
</feature>
<sequence length="123" mass="11590">MELVRSPTESLSTGRRTVAARSATASDASSAASGAFSAASGAFSAASGAFSAASDVTMCPSSDAGRGVERAPHAVSVVVGAEGGALGASAAWCADLQTPEVPPGAAGGQGGASVQGPPVVQAQ</sequence>